<gene>
    <name evidence="2" type="ORF">SAMN06295970_101313</name>
</gene>
<dbReference type="RefSeq" id="WP_283440459.1">
    <property type="nucleotide sequence ID" value="NZ_FXUL01000001.1"/>
</dbReference>
<organism evidence="2 3">
    <name type="scientific">Noviherbaspirillum suwonense</name>
    <dbReference type="NCBI Taxonomy" id="1224511"/>
    <lineage>
        <taxon>Bacteria</taxon>
        <taxon>Pseudomonadati</taxon>
        <taxon>Pseudomonadota</taxon>
        <taxon>Betaproteobacteria</taxon>
        <taxon>Burkholderiales</taxon>
        <taxon>Oxalobacteraceae</taxon>
        <taxon>Noviherbaspirillum</taxon>
    </lineage>
</organism>
<proteinExistence type="predicted"/>
<dbReference type="Pfam" id="PF04536">
    <property type="entry name" value="TPM_phosphatase"/>
    <property type="match status" value="1"/>
</dbReference>
<feature type="domain" description="TPM" evidence="1">
    <location>
        <begin position="21"/>
        <end position="142"/>
    </location>
</feature>
<name>A0ABY1PT57_9BURK</name>
<evidence type="ECO:0000313" key="3">
    <source>
        <dbReference type="Proteomes" id="UP001158049"/>
    </source>
</evidence>
<accession>A0ABY1PT57</accession>
<evidence type="ECO:0000259" key="1">
    <source>
        <dbReference type="Pfam" id="PF04536"/>
    </source>
</evidence>
<dbReference type="Gene3D" id="3.10.310.50">
    <property type="match status" value="1"/>
</dbReference>
<evidence type="ECO:0000313" key="2">
    <source>
        <dbReference type="EMBL" id="SMP43525.1"/>
    </source>
</evidence>
<keyword evidence="3" id="KW-1185">Reference proteome</keyword>
<dbReference type="Proteomes" id="UP001158049">
    <property type="component" value="Unassembled WGS sequence"/>
</dbReference>
<dbReference type="PANTHER" id="PTHR30373:SF8">
    <property type="entry name" value="BLL7265 PROTEIN"/>
    <property type="match status" value="1"/>
</dbReference>
<dbReference type="PANTHER" id="PTHR30373">
    <property type="entry name" value="UPF0603 PROTEIN YGCG"/>
    <property type="match status" value="1"/>
</dbReference>
<protein>
    <submittedName>
        <fullName evidence="2">TLP18.3, Psb32 and MOLO-1 founding protein of phosphatase</fullName>
    </submittedName>
</protein>
<dbReference type="EMBL" id="FXUL01000001">
    <property type="protein sequence ID" value="SMP43525.1"/>
    <property type="molecule type" value="Genomic_DNA"/>
</dbReference>
<comment type="caution">
    <text evidence="2">The sequence shown here is derived from an EMBL/GenBank/DDBJ whole genome shotgun (WGS) entry which is preliminary data.</text>
</comment>
<reference evidence="2 3" key="1">
    <citation type="submission" date="2017-05" db="EMBL/GenBank/DDBJ databases">
        <authorList>
            <person name="Varghese N."/>
            <person name="Submissions S."/>
        </authorList>
    </citation>
    <scope>NUCLEOTIDE SEQUENCE [LARGE SCALE GENOMIC DNA]</scope>
    <source>
        <strain evidence="2 3">DSM 26001</strain>
    </source>
</reference>
<dbReference type="InterPro" id="IPR007621">
    <property type="entry name" value="TPM_dom"/>
</dbReference>
<sequence length="166" mass="18969">MTNLKRLWRHLTTTQASGRRAFSKEVLADIQQTIAEGERLHRAEVRLIIEPAMPLDDVLENLHPRARARMLFSDYRVWDTEENCGVLIYLNLADHQVEIVADRGVGRLVQPEEWQAVCDTMIGHLKRGAFRDSTVAALSQLNELLHRKLPATGERVNQLSDKPIIL</sequence>